<dbReference type="PANTHER" id="PTHR43022:SF1">
    <property type="entry name" value="PROTEIN SMF"/>
    <property type="match status" value="1"/>
</dbReference>
<name>A0ABW8PWR2_9GAMM</name>
<evidence type="ECO:0000259" key="3">
    <source>
        <dbReference type="Pfam" id="PF02481"/>
    </source>
</evidence>
<feature type="region of interest" description="Disordered" evidence="2">
    <location>
        <begin position="313"/>
        <end position="332"/>
    </location>
</feature>
<dbReference type="Gene3D" id="3.40.50.450">
    <property type="match status" value="1"/>
</dbReference>
<comment type="caution">
    <text evidence="5">The sequence shown here is derived from an EMBL/GenBank/DDBJ whole genome shotgun (WGS) entry which is preliminary data.</text>
</comment>
<feature type="compositionally biased region" description="Pro residues" evidence="2">
    <location>
        <begin position="315"/>
        <end position="326"/>
    </location>
</feature>
<evidence type="ECO:0000256" key="1">
    <source>
        <dbReference type="ARBA" id="ARBA00006525"/>
    </source>
</evidence>
<dbReference type="InterPro" id="IPR041614">
    <property type="entry name" value="DprA_WH"/>
</dbReference>
<dbReference type="Proteomes" id="UP001621714">
    <property type="component" value="Unassembled WGS sequence"/>
</dbReference>
<organism evidence="5 6">
    <name type="scientific">Marinospirillum alkalitolerans</name>
    <dbReference type="NCBI Taxonomy" id="3123374"/>
    <lineage>
        <taxon>Bacteria</taxon>
        <taxon>Pseudomonadati</taxon>
        <taxon>Pseudomonadota</taxon>
        <taxon>Gammaproteobacteria</taxon>
        <taxon>Oceanospirillales</taxon>
        <taxon>Oceanospirillaceae</taxon>
        <taxon>Marinospirillum</taxon>
    </lineage>
</organism>
<dbReference type="SUPFAM" id="SSF102405">
    <property type="entry name" value="MCP/YpsA-like"/>
    <property type="match status" value="1"/>
</dbReference>
<dbReference type="NCBIfam" id="TIGR00732">
    <property type="entry name" value="dprA"/>
    <property type="match status" value="1"/>
</dbReference>
<evidence type="ECO:0000313" key="6">
    <source>
        <dbReference type="Proteomes" id="UP001621714"/>
    </source>
</evidence>
<dbReference type="InterPro" id="IPR057666">
    <property type="entry name" value="DrpA_SLOG"/>
</dbReference>
<keyword evidence="6" id="KW-1185">Reference proteome</keyword>
<dbReference type="InterPro" id="IPR036388">
    <property type="entry name" value="WH-like_DNA-bd_sf"/>
</dbReference>
<evidence type="ECO:0000259" key="4">
    <source>
        <dbReference type="Pfam" id="PF17782"/>
    </source>
</evidence>
<sequence length="394" mass="42436">MSRFMDEPSLALCLALRSVPGLGTRRLVRLVQDQNYLTPQDVAEQLLRLPRLGQAQRQMLRLALDHPQQHPQTAHYAAQLEWAAQADQTLLTYWDLPPHLQALPDAPWLLFVRGSVEALWQPAVAIVGTRQPSAEGEQLAFAWSCALAQQGLNMISGLAKGIDGAAHRGALLAQQQGAASQTLAVLAHGLDQVYPAQHQALAAQIVAEQGALISEYELGTPPLARHFPARNRLITGLALGLVVIEAQQKSGSLVSARLALEQGREVMAAPGALSSERSSGCHQLIRQGATLVTEPAEILLQLAPALTALLDSPAEPSPSLPHPKAPPAFAAPIQPASLHPEEAQVYAELQAQPLHLETLQERLALPVGQLLMLLQSLELQGLAESLHQGWRLKT</sequence>
<reference evidence="5 6" key="1">
    <citation type="submission" date="2024-02" db="EMBL/GenBank/DDBJ databases">
        <title>Marinospirillum sp. MEB 164 isolated from Lonar lake sediment.</title>
        <authorList>
            <person name="Joshi A."/>
            <person name="Thite S."/>
        </authorList>
    </citation>
    <scope>NUCLEOTIDE SEQUENCE [LARGE SCALE GENOMIC DNA]</scope>
    <source>
        <strain evidence="5 6">MEB164</strain>
    </source>
</reference>
<feature type="domain" description="Smf/DprA SLOG" evidence="3">
    <location>
        <begin position="96"/>
        <end position="301"/>
    </location>
</feature>
<dbReference type="Pfam" id="PF17782">
    <property type="entry name" value="WHD_DprA"/>
    <property type="match status" value="1"/>
</dbReference>
<dbReference type="InterPro" id="IPR003488">
    <property type="entry name" value="DprA"/>
</dbReference>
<dbReference type="EMBL" id="JBANFI010000003">
    <property type="protein sequence ID" value="MFK7160741.1"/>
    <property type="molecule type" value="Genomic_DNA"/>
</dbReference>
<dbReference type="PANTHER" id="PTHR43022">
    <property type="entry name" value="PROTEIN SMF"/>
    <property type="match status" value="1"/>
</dbReference>
<feature type="domain" description="DprA winged helix" evidence="4">
    <location>
        <begin position="331"/>
        <end position="387"/>
    </location>
</feature>
<evidence type="ECO:0000256" key="2">
    <source>
        <dbReference type="SAM" id="MobiDB-lite"/>
    </source>
</evidence>
<accession>A0ABW8PWR2</accession>
<gene>
    <name evidence="5" type="primary">dprA</name>
    <name evidence="5" type="ORF">V6U78_06785</name>
</gene>
<dbReference type="RefSeq" id="WP_405338743.1">
    <property type="nucleotide sequence ID" value="NZ_JBANFI010000003.1"/>
</dbReference>
<dbReference type="Pfam" id="PF02481">
    <property type="entry name" value="DNA_processg_A"/>
    <property type="match status" value="1"/>
</dbReference>
<evidence type="ECO:0000313" key="5">
    <source>
        <dbReference type="EMBL" id="MFK7160741.1"/>
    </source>
</evidence>
<proteinExistence type="inferred from homology"/>
<comment type="similarity">
    <text evidence="1">Belongs to the DprA/Smf family.</text>
</comment>
<dbReference type="Gene3D" id="1.10.10.10">
    <property type="entry name" value="Winged helix-like DNA-binding domain superfamily/Winged helix DNA-binding domain"/>
    <property type="match status" value="1"/>
</dbReference>
<protein>
    <submittedName>
        <fullName evidence="5">DNA-processing protein DprA</fullName>
    </submittedName>
</protein>